<feature type="region of interest" description="Disordered" evidence="1">
    <location>
        <begin position="19"/>
        <end position="87"/>
    </location>
</feature>
<dbReference type="Proteomes" id="UP000481360">
    <property type="component" value="Unassembled WGS sequence"/>
</dbReference>
<sequence>MMRTQPMAAVAMVAVLALQPPSSSEPEPPASSSSPAPTTTSSEPPPVSSTSATPPPVSSSVPTPPSSTVPPSTTPAPPPPAPAPVAAGGREWTLTASRLELGGLNYVGVVDSVVNGQVIKVLKFTTSDMKIRDLVQSADASPGYKIVTAARAGSTSTVNRTRLPGQPEPPPLIQLFTVQLKGNLDILGIKIPVDYTAAHPPPLDVPFATFTDVTVRNTDLIGGNLTIPGARISVVSDQAPVDRR</sequence>
<dbReference type="RefSeq" id="WP_166043561.1">
    <property type="nucleotide sequence ID" value="NZ_JAAMPJ010000001.1"/>
</dbReference>
<evidence type="ECO:0000313" key="3">
    <source>
        <dbReference type="EMBL" id="NGY57883.1"/>
    </source>
</evidence>
<organism evidence="3 4">
    <name type="scientific">Lentzea alba</name>
    <dbReference type="NCBI Taxonomy" id="2714351"/>
    <lineage>
        <taxon>Bacteria</taxon>
        <taxon>Bacillati</taxon>
        <taxon>Actinomycetota</taxon>
        <taxon>Actinomycetes</taxon>
        <taxon>Pseudonocardiales</taxon>
        <taxon>Pseudonocardiaceae</taxon>
        <taxon>Lentzea</taxon>
    </lineage>
</organism>
<dbReference type="AlphaFoldDB" id="A0A7C9RM91"/>
<evidence type="ECO:0000256" key="1">
    <source>
        <dbReference type="SAM" id="MobiDB-lite"/>
    </source>
</evidence>
<comment type="caution">
    <text evidence="3">The sequence shown here is derived from an EMBL/GenBank/DDBJ whole genome shotgun (WGS) entry which is preliminary data.</text>
</comment>
<name>A0A7C9RM91_9PSEU</name>
<feature type="compositionally biased region" description="Pro residues" evidence="1">
    <location>
        <begin position="43"/>
        <end position="83"/>
    </location>
</feature>
<evidence type="ECO:0008006" key="5">
    <source>
        <dbReference type="Google" id="ProtNLM"/>
    </source>
</evidence>
<keyword evidence="2" id="KW-0732">Signal</keyword>
<evidence type="ECO:0000313" key="4">
    <source>
        <dbReference type="Proteomes" id="UP000481360"/>
    </source>
</evidence>
<dbReference type="EMBL" id="JAAMPJ010000001">
    <property type="protein sequence ID" value="NGY57883.1"/>
    <property type="molecule type" value="Genomic_DNA"/>
</dbReference>
<protein>
    <recommendedName>
        <fullName evidence="5">Polyisoprenoid-binding protein YceI</fullName>
    </recommendedName>
</protein>
<feature type="chain" id="PRO_5039153065" description="Polyisoprenoid-binding protein YceI" evidence="2">
    <location>
        <begin position="25"/>
        <end position="244"/>
    </location>
</feature>
<evidence type="ECO:0000256" key="2">
    <source>
        <dbReference type="SAM" id="SignalP"/>
    </source>
</evidence>
<dbReference type="PRINTS" id="PR01217">
    <property type="entry name" value="PRICHEXTENSN"/>
</dbReference>
<accession>A0A7C9RM91</accession>
<keyword evidence="4" id="KW-1185">Reference proteome</keyword>
<proteinExistence type="predicted"/>
<feature type="signal peptide" evidence="2">
    <location>
        <begin position="1"/>
        <end position="24"/>
    </location>
</feature>
<reference evidence="3 4" key="1">
    <citation type="submission" date="2020-03" db="EMBL/GenBank/DDBJ databases">
        <title>Isolation and identification of active actinomycetes.</title>
        <authorList>
            <person name="Sun X."/>
        </authorList>
    </citation>
    <scope>NUCLEOTIDE SEQUENCE [LARGE SCALE GENOMIC DNA]</scope>
    <source>
        <strain evidence="3 4">NEAU-D13</strain>
    </source>
</reference>
<gene>
    <name evidence="3" type="ORF">G7043_02935</name>
</gene>
<feature type="compositionally biased region" description="Low complexity" evidence="1">
    <location>
        <begin position="19"/>
        <end position="42"/>
    </location>
</feature>